<protein>
    <submittedName>
        <fullName evidence="1">Guanine nucleotide-binding protein subunit alpha</fullName>
    </submittedName>
</protein>
<gene>
    <name evidence="1" type="primary">GPA1_8</name>
    <name evidence="1" type="ORF">DSO57_1022680</name>
</gene>
<evidence type="ECO:0000313" key="1">
    <source>
        <dbReference type="EMBL" id="KAJ9072861.1"/>
    </source>
</evidence>
<accession>A0ACC2TEH2</accession>
<proteinExistence type="predicted"/>
<sequence length="352" mass="39816">MGCCQSTDQSGVAANESIENQLRADKASMKNEVKLLLLGAGESGKSTIVKQMELIHNGSYSDSAKNGFKEVIFSNTIVSMRVILEAMSELGISLGDDQNQAQVELVFQLPNPLNYSHLPSDVSRALKLLWEDSGVRYCFSRSREYQLNDSAAYYFDSVDRFSQSDYLPTDQDVLRSRVKSTGITETIFHVGKLTYRMVDVGGQRSERKKWIHCFENVTSIIFMVAINEYDQTLIEDDNMNRMHESFTLFDSVCNSKWFTNTAIILFLNKIDILRDKLATSPLSNYFSEFSGGNDFNSACEFFKSKFLDLNKNDGKQIYTHFTCATDTKQIKFVMSAVNDIVVQVNLKECGLL</sequence>
<comment type="caution">
    <text evidence="1">The sequence shown here is derived from an EMBL/GenBank/DDBJ whole genome shotgun (WGS) entry which is preliminary data.</text>
</comment>
<keyword evidence="2" id="KW-1185">Reference proteome</keyword>
<evidence type="ECO:0000313" key="2">
    <source>
        <dbReference type="Proteomes" id="UP001165960"/>
    </source>
</evidence>
<dbReference type="EMBL" id="QTSX02002955">
    <property type="protein sequence ID" value="KAJ9072861.1"/>
    <property type="molecule type" value="Genomic_DNA"/>
</dbReference>
<name>A0ACC2TEH2_9FUNG</name>
<dbReference type="Proteomes" id="UP001165960">
    <property type="component" value="Unassembled WGS sequence"/>
</dbReference>
<reference evidence="1" key="1">
    <citation type="submission" date="2022-04" db="EMBL/GenBank/DDBJ databases">
        <title>Genome of the entomopathogenic fungus Entomophthora muscae.</title>
        <authorList>
            <person name="Elya C."/>
            <person name="Lovett B.R."/>
            <person name="Lee E."/>
            <person name="Macias A.M."/>
            <person name="Hajek A.E."/>
            <person name="De Bivort B.L."/>
            <person name="Kasson M.T."/>
            <person name="De Fine Licht H.H."/>
            <person name="Stajich J.E."/>
        </authorList>
    </citation>
    <scope>NUCLEOTIDE SEQUENCE</scope>
    <source>
        <strain evidence="1">Berkeley</strain>
    </source>
</reference>
<organism evidence="1 2">
    <name type="scientific">Entomophthora muscae</name>
    <dbReference type="NCBI Taxonomy" id="34485"/>
    <lineage>
        <taxon>Eukaryota</taxon>
        <taxon>Fungi</taxon>
        <taxon>Fungi incertae sedis</taxon>
        <taxon>Zoopagomycota</taxon>
        <taxon>Entomophthoromycotina</taxon>
        <taxon>Entomophthoromycetes</taxon>
        <taxon>Entomophthorales</taxon>
        <taxon>Entomophthoraceae</taxon>
        <taxon>Entomophthora</taxon>
    </lineage>
</organism>